<proteinExistence type="predicted"/>
<keyword evidence="1" id="KW-0812">Transmembrane</keyword>
<gene>
    <name evidence="2" type="ORF">M3I01_018095</name>
</gene>
<feature type="transmembrane region" description="Helical" evidence="1">
    <location>
        <begin position="16"/>
        <end position="39"/>
    </location>
</feature>
<name>A0ABT5WIY4_9GAMM</name>
<keyword evidence="1" id="KW-0472">Membrane</keyword>
<protein>
    <submittedName>
        <fullName evidence="2">Uncharacterized protein</fullName>
    </submittedName>
</protein>
<evidence type="ECO:0000313" key="3">
    <source>
        <dbReference type="Proteomes" id="UP001139522"/>
    </source>
</evidence>
<dbReference type="RefSeq" id="WP_275565237.1">
    <property type="nucleotide sequence ID" value="NZ_JAMZEG020000005.1"/>
</dbReference>
<keyword evidence="3" id="KW-1185">Reference proteome</keyword>
<dbReference type="Proteomes" id="UP001139522">
    <property type="component" value="Unassembled WGS sequence"/>
</dbReference>
<evidence type="ECO:0000313" key="2">
    <source>
        <dbReference type="EMBL" id="MDE8604776.1"/>
    </source>
</evidence>
<sequence length="132" mass="15416">MGLSLYIFGFSTKYDLVIFLGGFGIAITTFGFSLIRPFLRHSSFNKRLGIFNNHKDHNVQLQNIVSFQINNKIIKRKHGLNYPCYELNLLTQHGRRINILNHNDLQQIEHDASLLEAFLHIEVRDYCKEIIL</sequence>
<reference evidence="2" key="1">
    <citation type="submission" date="2023-01" db="EMBL/GenBank/DDBJ databases">
        <title>Psychroserpens sp. MSW6 and Marinomonas sp. RSW2, isolated from seawater.</title>
        <authorList>
            <person name="Kristyanto S."/>
            <person name="Jung J."/>
            <person name="Kim J.M."/>
            <person name="Jeon C.O."/>
        </authorList>
    </citation>
    <scope>NUCLEOTIDE SEQUENCE</scope>
    <source>
        <strain evidence="2">RSW2</strain>
    </source>
</reference>
<organism evidence="2 3">
    <name type="scientific">Marinomonas maritima</name>
    <dbReference type="NCBI Taxonomy" id="2940935"/>
    <lineage>
        <taxon>Bacteria</taxon>
        <taxon>Pseudomonadati</taxon>
        <taxon>Pseudomonadota</taxon>
        <taxon>Gammaproteobacteria</taxon>
        <taxon>Oceanospirillales</taxon>
        <taxon>Oceanospirillaceae</taxon>
        <taxon>Marinomonas</taxon>
    </lineage>
</organism>
<keyword evidence="1" id="KW-1133">Transmembrane helix</keyword>
<evidence type="ECO:0000256" key="1">
    <source>
        <dbReference type="SAM" id="Phobius"/>
    </source>
</evidence>
<comment type="caution">
    <text evidence="2">The sequence shown here is derived from an EMBL/GenBank/DDBJ whole genome shotgun (WGS) entry which is preliminary data.</text>
</comment>
<dbReference type="EMBL" id="JAMZEG020000005">
    <property type="protein sequence ID" value="MDE8604776.1"/>
    <property type="molecule type" value="Genomic_DNA"/>
</dbReference>
<accession>A0ABT5WIY4</accession>